<dbReference type="AlphaFoldDB" id="A0AAD8CCD3"/>
<gene>
    <name evidence="1" type="ORF">Bpfe_000816</name>
</gene>
<protein>
    <submittedName>
        <fullName evidence="1">Vesicular inhibitory amino acid transporter</fullName>
    </submittedName>
</protein>
<name>A0AAD8CCD3_BIOPF</name>
<reference evidence="1" key="1">
    <citation type="journal article" date="2023" name="PLoS Negl. Trop. Dis.">
        <title>A genome sequence for Biomphalaria pfeifferi, the major vector snail for the human-infecting parasite Schistosoma mansoni.</title>
        <authorList>
            <person name="Bu L."/>
            <person name="Lu L."/>
            <person name="Laidemitt M.R."/>
            <person name="Zhang S.M."/>
            <person name="Mutuku M."/>
            <person name="Mkoji G."/>
            <person name="Steinauer M."/>
            <person name="Loker E.S."/>
        </authorList>
    </citation>
    <scope>NUCLEOTIDE SEQUENCE</scope>
    <source>
        <strain evidence="1">KasaAsao</strain>
    </source>
</reference>
<dbReference type="EMBL" id="JASAOG010000002">
    <property type="protein sequence ID" value="KAK0069639.1"/>
    <property type="molecule type" value="Genomic_DNA"/>
</dbReference>
<evidence type="ECO:0000313" key="2">
    <source>
        <dbReference type="Proteomes" id="UP001233172"/>
    </source>
</evidence>
<organism evidence="1 2">
    <name type="scientific">Biomphalaria pfeifferi</name>
    <name type="common">Bloodfluke planorb</name>
    <name type="synonym">Freshwater snail</name>
    <dbReference type="NCBI Taxonomy" id="112525"/>
    <lineage>
        <taxon>Eukaryota</taxon>
        <taxon>Metazoa</taxon>
        <taxon>Spiralia</taxon>
        <taxon>Lophotrochozoa</taxon>
        <taxon>Mollusca</taxon>
        <taxon>Gastropoda</taxon>
        <taxon>Heterobranchia</taxon>
        <taxon>Euthyneura</taxon>
        <taxon>Panpulmonata</taxon>
        <taxon>Hygrophila</taxon>
        <taxon>Lymnaeoidea</taxon>
        <taxon>Planorbidae</taxon>
        <taxon>Biomphalaria</taxon>
    </lineage>
</organism>
<keyword evidence="2" id="KW-1185">Reference proteome</keyword>
<evidence type="ECO:0000313" key="1">
    <source>
        <dbReference type="EMBL" id="KAK0069639.1"/>
    </source>
</evidence>
<reference evidence="1" key="2">
    <citation type="submission" date="2023-04" db="EMBL/GenBank/DDBJ databases">
        <authorList>
            <person name="Bu L."/>
            <person name="Lu L."/>
            <person name="Laidemitt M.R."/>
            <person name="Zhang S.M."/>
            <person name="Mutuku M."/>
            <person name="Mkoji G."/>
            <person name="Steinauer M."/>
            <person name="Loker E.S."/>
        </authorList>
    </citation>
    <scope>NUCLEOTIDE SEQUENCE</scope>
    <source>
        <strain evidence="1">KasaAsao</strain>
        <tissue evidence="1">Whole Snail</tissue>
    </source>
</reference>
<comment type="caution">
    <text evidence="1">The sequence shown here is derived from an EMBL/GenBank/DDBJ whole genome shotgun (WGS) entry which is preliminary data.</text>
</comment>
<dbReference type="Proteomes" id="UP001233172">
    <property type="component" value="Unassembled WGS sequence"/>
</dbReference>
<accession>A0AAD8CCD3</accession>
<sequence>MRDRSKFKCMMTWTHVVAAVFKAFFSRYLPPLHIKIV</sequence>
<proteinExistence type="predicted"/>